<evidence type="ECO:0000313" key="1">
    <source>
        <dbReference type="EMBL" id="MBX40758.1"/>
    </source>
</evidence>
<reference evidence="1" key="1">
    <citation type="submission" date="2018-02" db="EMBL/GenBank/DDBJ databases">
        <title>Rhizophora mucronata_Transcriptome.</title>
        <authorList>
            <person name="Meera S.P."/>
            <person name="Sreeshan A."/>
            <person name="Augustine A."/>
        </authorList>
    </citation>
    <scope>NUCLEOTIDE SEQUENCE</scope>
    <source>
        <tissue evidence="1">Leaf</tissue>
    </source>
</reference>
<name>A0A2P2NE40_RHIMU</name>
<dbReference type="AlphaFoldDB" id="A0A2P2NE40"/>
<protein>
    <submittedName>
        <fullName evidence="1">Uncharacterized protein</fullName>
    </submittedName>
</protein>
<proteinExistence type="predicted"/>
<sequence length="28" mass="3405">MKTSYIKNLMFEVQPYQQYARLQNGHLC</sequence>
<dbReference type="EMBL" id="GGEC01060274">
    <property type="protein sequence ID" value="MBX40758.1"/>
    <property type="molecule type" value="Transcribed_RNA"/>
</dbReference>
<organism evidence="1">
    <name type="scientific">Rhizophora mucronata</name>
    <name type="common">Asiatic mangrove</name>
    <dbReference type="NCBI Taxonomy" id="61149"/>
    <lineage>
        <taxon>Eukaryota</taxon>
        <taxon>Viridiplantae</taxon>
        <taxon>Streptophyta</taxon>
        <taxon>Embryophyta</taxon>
        <taxon>Tracheophyta</taxon>
        <taxon>Spermatophyta</taxon>
        <taxon>Magnoliopsida</taxon>
        <taxon>eudicotyledons</taxon>
        <taxon>Gunneridae</taxon>
        <taxon>Pentapetalae</taxon>
        <taxon>rosids</taxon>
        <taxon>fabids</taxon>
        <taxon>Malpighiales</taxon>
        <taxon>Rhizophoraceae</taxon>
        <taxon>Rhizophora</taxon>
    </lineage>
</organism>
<accession>A0A2P2NE40</accession>